<feature type="region of interest" description="Disordered" evidence="1">
    <location>
        <begin position="1"/>
        <end position="25"/>
    </location>
</feature>
<dbReference type="EMBL" id="ML978068">
    <property type="protein sequence ID" value="KAF2017118.1"/>
    <property type="molecule type" value="Genomic_DNA"/>
</dbReference>
<reference evidence="2" key="1">
    <citation type="journal article" date="2020" name="Stud. Mycol.">
        <title>101 Dothideomycetes genomes: a test case for predicting lifestyles and emergence of pathogens.</title>
        <authorList>
            <person name="Haridas S."/>
            <person name="Albert R."/>
            <person name="Binder M."/>
            <person name="Bloem J."/>
            <person name="Labutti K."/>
            <person name="Salamov A."/>
            <person name="Andreopoulos B."/>
            <person name="Baker S."/>
            <person name="Barry K."/>
            <person name="Bills G."/>
            <person name="Bluhm B."/>
            <person name="Cannon C."/>
            <person name="Castanera R."/>
            <person name="Culley D."/>
            <person name="Daum C."/>
            <person name="Ezra D."/>
            <person name="Gonzalez J."/>
            <person name="Henrissat B."/>
            <person name="Kuo A."/>
            <person name="Liang C."/>
            <person name="Lipzen A."/>
            <person name="Lutzoni F."/>
            <person name="Magnuson J."/>
            <person name="Mondo S."/>
            <person name="Nolan M."/>
            <person name="Ohm R."/>
            <person name="Pangilinan J."/>
            <person name="Park H.-J."/>
            <person name="Ramirez L."/>
            <person name="Alfaro M."/>
            <person name="Sun H."/>
            <person name="Tritt A."/>
            <person name="Yoshinaga Y."/>
            <person name="Zwiers L.-H."/>
            <person name="Turgeon B."/>
            <person name="Goodwin S."/>
            <person name="Spatafora J."/>
            <person name="Crous P."/>
            <person name="Grigoriev I."/>
        </authorList>
    </citation>
    <scope>NUCLEOTIDE SEQUENCE</scope>
    <source>
        <strain evidence="2">CBS 175.79</strain>
    </source>
</reference>
<dbReference type="Proteomes" id="UP000799778">
    <property type="component" value="Unassembled WGS sequence"/>
</dbReference>
<feature type="compositionally biased region" description="Basic and acidic residues" evidence="1">
    <location>
        <begin position="278"/>
        <end position="288"/>
    </location>
</feature>
<sequence>MSDVQMDKASGYHSDSPSSSSGTGDIIGPDVYVDLKVHFKSTNVIRVHGPFLPGEGKLLVERCKRILKDHCGGAEAVTKFTRVTQNGLFLSLITGYEAKTSDGSTLQFTTEMNPDALDVVEAIEEARKKGSPVEYVYALRELTPIATNITAIGETRKGGVTIWEQVKDYMPYELPVKELKPHLYGLCDMKMARLATKWCNSMLKDGPEGTKLGHQDPCRLSYFVTEQTELLPVTAIVTVTKVDLKKKEDAPAPEDNEYWTPKKMSEARAKWYQKEVEPALKKQDELRKRPSGPQTSILPRRGP</sequence>
<dbReference type="GeneID" id="54289197"/>
<evidence type="ECO:0000313" key="3">
    <source>
        <dbReference type="Proteomes" id="UP000799778"/>
    </source>
</evidence>
<evidence type="ECO:0000313" key="2">
    <source>
        <dbReference type="EMBL" id="KAF2017118.1"/>
    </source>
</evidence>
<feature type="compositionally biased region" description="Low complexity" evidence="1">
    <location>
        <begin position="14"/>
        <end position="25"/>
    </location>
</feature>
<dbReference type="AlphaFoldDB" id="A0A6A5XUY0"/>
<keyword evidence="3" id="KW-1185">Reference proteome</keyword>
<accession>A0A6A5XUY0</accession>
<evidence type="ECO:0000256" key="1">
    <source>
        <dbReference type="SAM" id="MobiDB-lite"/>
    </source>
</evidence>
<feature type="region of interest" description="Disordered" evidence="1">
    <location>
        <begin position="278"/>
        <end position="303"/>
    </location>
</feature>
<protein>
    <submittedName>
        <fullName evidence="2">Uncharacterized protein</fullName>
    </submittedName>
</protein>
<name>A0A6A5XUY0_9PLEO</name>
<proteinExistence type="predicted"/>
<organism evidence="2 3">
    <name type="scientific">Aaosphaeria arxii CBS 175.79</name>
    <dbReference type="NCBI Taxonomy" id="1450172"/>
    <lineage>
        <taxon>Eukaryota</taxon>
        <taxon>Fungi</taxon>
        <taxon>Dikarya</taxon>
        <taxon>Ascomycota</taxon>
        <taxon>Pezizomycotina</taxon>
        <taxon>Dothideomycetes</taxon>
        <taxon>Pleosporomycetidae</taxon>
        <taxon>Pleosporales</taxon>
        <taxon>Pleosporales incertae sedis</taxon>
        <taxon>Aaosphaeria</taxon>
    </lineage>
</organism>
<gene>
    <name evidence="2" type="ORF">BU24DRAFT_460202</name>
</gene>
<dbReference type="RefSeq" id="XP_033385457.1">
    <property type="nucleotide sequence ID" value="XM_033531800.1"/>
</dbReference>